<keyword evidence="7" id="KW-0269">Exonuclease</keyword>
<dbReference type="SMART" id="SM00278">
    <property type="entry name" value="HhH1"/>
    <property type="match status" value="2"/>
</dbReference>
<dbReference type="InterPro" id="IPR003141">
    <property type="entry name" value="Pol/His_phosphatase_N"/>
</dbReference>
<evidence type="ECO:0000259" key="4">
    <source>
        <dbReference type="SMART" id="SM00278"/>
    </source>
</evidence>
<dbReference type="Pfam" id="PF02811">
    <property type="entry name" value="PHP"/>
    <property type="match status" value="1"/>
</dbReference>
<gene>
    <name evidence="7" type="ORF">GCM10007390_12390</name>
</gene>
<keyword evidence="7" id="KW-0378">Hydrolase</keyword>
<sequence length="572" mass="63451">MTNPEIIEALELTTRLLELHGADTFKIRAYGAAAFNLDKLTNQQIAGLSFGDLVKIQGVGKGVAGKIIELIEKGSFQELDELLESTPPGVLEMFKIKGIGPKKIGVLWRDLGVETIAELEAACENGSVAKLKGFGEGTQQKILDSMAFLRSQKGKLRMNQAETLSQLVLDVLEQNFDRVEVAGEVRRKTEAVETLRFLIPADSPVAVQEVLSKIEVLHQDIKNSTPFVWRGKAFDQDILVEIVSVTTAKIENELFIRSSAEGHLAHPSAEGRSLLQIARAEAVASEEEIYEKAGLPFIVPEMREGYGEFFWAEKHTPADLVTWDDLKGILHNHSTYSDGNNSLEEMATFCRDLGFEYLGIADHSQTAAYANGLRPDKVRQQHAEIDQLNARFAAENPAKPFKILKGIESDILGDGMLDYADDVLGTFDYVVASVHSNLTMSLEKATERLLTAIANPYTTILGHPTGRLLLSRDGYPIDYRAIIDACAEHNVIMEINASPWRLDLDWRWIGYCLEKGVKLSINPDAHSTQGYFDMHYGVAMGRKGGLTKDMTFNALSLGEMEEYLISKRKSFN</sequence>
<protein>
    <submittedName>
        <fullName evidence="7">DNA polymerase/3'-5' exonuclease PolX</fullName>
    </submittedName>
</protein>
<evidence type="ECO:0000259" key="6">
    <source>
        <dbReference type="SMART" id="SM00483"/>
    </source>
</evidence>
<dbReference type="InterPro" id="IPR027421">
    <property type="entry name" value="DNA_pol_lamdba_lyase_dom_sf"/>
</dbReference>
<name>A0A8J3D0W2_9BACT</name>
<dbReference type="InterPro" id="IPR050243">
    <property type="entry name" value="PHP_phosphatase"/>
</dbReference>
<dbReference type="InterPro" id="IPR022311">
    <property type="entry name" value="PolX-like"/>
</dbReference>
<feature type="domain" description="Helix-hairpin-helix DNA-binding motif class 1" evidence="4">
    <location>
        <begin position="126"/>
        <end position="145"/>
    </location>
</feature>
<feature type="domain" description="Polymerase/histidinol phosphatase N-terminal" evidence="5">
    <location>
        <begin position="328"/>
        <end position="413"/>
    </location>
</feature>
<dbReference type="PANTHER" id="PTHR36928:SF1">
    <property type="entry name" value="PHOSPHATASE YCDX-RELATED"/>
    <property type="match status" value="1"/>
</dbReference>
<dbReference type="Pfam" id="PF14716">
    <property type="entry name" value="HHH_8"/>
    <property type="match status" value="1"/>
</dbReference>
<dbReference type="InterPro" id="IPR016195">
    <property type="entry name" value="Pol/histidinol_Pase-like"/>
</dbReference>
<dbReference type="InterPro" id="IPR004013">
    <property type="entry name" value="PHP_dom"/>
</dbReference>
<dbReference type="InterPro" id="IPR003583">
    <property type="entry name" value="Hlx-hairpin-Hlx_DNA-bd_motif"/>
</dbReference>
<proteinExistence type="predicted"/>
<dbReference type="PANTHER" id="PTHR36928">
    <property type="entry name" value="PHOSPHATASE YCDX-RELATED"/>
    <property type="match status" value="1"/>
</dbReference>
<dbReference type="GO" id="GO:0004527">
    <property type="term" value="F:exonuclease activity"/>
    <property type="evidence" value="ECO:0007669"/>
    <property type="project" value="UniProtKB-KW"/>
</dbReference>
<keyword evidence="8" id="KW-1185">Reference proteome</keyword>
<keyword evidence="7" id="KW-0540">Nuclease</keyword>
<organism evidence="7 8">
    <name type="scientific">Persicitalea jodogahamensis</name>
    <dbReference type="NCBI Taxonomy" id="402147"/>
    <lineage>
        <taxon>Bacteria</taxon>
        <taxon>Pseudomonadati</taxon>
        <taxon>Bacteroidota</taxon>
        <taxon>Cytophagia</taxon>
        <taxon>Cytophagales</taxon>
        <taxon>Spirosomataceae</taxon>
        <taxon>Persicitalea</taxon>
    </lineage>
</organism>
<dbReference type="GO" id="GO:0042578">
    <property type="term" value="F:phosphoric ester hydrolase activity"/>
    <property type="evidence" value="ECO:0007669"/>
    <property type="project" value="TreeGrafter"/>
</dbReference>
<dbReference type="Gene3D" id="1.10.150.110">
    <property type="entry name" value="DNA polymerase beta, N-terminal domain-like"/>
    <property type="match status" value="1"/>
</dbReference>
<dbReference type="InterPro" id="IPR010996">
    <property type="entry name" value="HHH_MUS81"/>
</dbReference>
<dbReference type="Gene3D" id="3.30.210.10">
    <property type="entry name" value="DNA polymerase, thumb domain"/>
    <property type="match status" value="1"/>
</dbReference>
<dbReference type="GO" id="GO:0003887">
    <property type="term" value="F:DNA-directed DNA polymerase activity"/>
    <property type="evidence" value="ECO:0007669"/>
    <property type="project" value="InterPro"/>
</dbReference>
<dbReference type="GO" id="GO:0003677">
    <property type="term" value="F:DNA binding"/>
    <property type="evidence" value="ECO:0007669"/>
    <property type="project" value="InterPro"/>
</dbReference>
<dbReference type="Proteomes" id="UP000598271">
    <property type="component" value="Unassembled WGS sequence"/>
</dbReference>
<evidence type="ECO:0000313" key="8">
    <source>
        <dbReference type="Proteomes" id="UP000598271"/>
    </source>
</evidence>
<feature type="domain" description="Helix-hairpin-helix DNA-binding motif class 1" evidence="4">
    <location>
        <begin position="51"/>
        <end position="70"/>
    </location>
</feature>
<dbReference type="Pfam" id="PF14520">
    <property type="entry name" value="HHH_5"/>
    <property type="match status" value="1"/>
</dbReference>
<keyword evidence="3" id="KW-0235">DNA replication</keyword>
<accession>A0A8J3D0W2</accession>
<evidence type="ECO:0000313" key="7">
    <source>
        <dbReference type="EMBL" id="GHB60196.1"/>
    </source>
</evidence>
<dbReference type="Gene3D" id="3.20.20.140">
    <property type="entry name" value="Metal-dependent hydrolases"/>
    <property type="match status" value="1"/>
</dbReference>
<keyword evidence="2" id="KW-0237">DNA synthesis</keyword>
<dbReference type="AlphaFoldDB" id="A0A8J3D0W2"/>
<evidence type="ECO:0000256" key="2">
    <source>
        <dbReference type="ARBA" id="ARBA00022634"/>
    </source>
</evidence>
<dbReference type="SMART" id="SM00481">
    <property type="entry name" value="POLIIIAc"/>
    <property type="match status" value="1"/>
</dbReference>
<reference evidence="7 8" key="1">
    <citation type="journal article" date="2014" name="Int. J. Syst. Evol. Microbiol.">
        <title>Complete genome sequence of Corynebacterium casei LMG S-19264T (=DSM 44701T), isolated from a smear-ripened cheese.</title>
        <authorList>
            <consortium name="US DOE Joint Genome Institute (JGI-PGF)"/>
            <person name="Walter F."/>
            <person name="Albersmeier A."/>
            <person name="Kalinowski J."/>
            <person name="Ruckert C."/>
        </authorList>
    </citation>
    <scope>NUCLEOTIDE SEQUENCE [LARGE SCALE GENOMIC DNA]</scope>
    <source>
        <strain evidence="7 8">KCTC 12866</strain>
    </source>
</reference>
<evidence type="ECO:0000259" key="5">
    <source>
        <dbReference type="SMART" id="SM00481"/>
    </source>
</evidence>
<dbReference type="PIRSF" id="PIRSF005047">
    <property type="entry name" value="UCP005047_YshC"/>
    <property type="match status" value="1"/>
</dbReference>
<dbReference type="GO" id="GO:0006281">
    <property type="term" value="P:DNA repair"/>
    <property type="evidence" value="ECO:0007669"/>
    <property type="project" value="InterPro"/>
</dbReference>
<dbReference type="SUPFAM" id="SSF89550">
    <property type="entry name" value="PHP domain-like"/>
    <property type="match status" value="1"/>
</dbReference>
<comment type="cofactor">
    <cofactor evidence="1">
        <name>Mg(2+)</name>
        <dbReference type="ChEBI" id="CHEBI:18420"/>
    </cofactor>
</comment>
<dbReference type="RefSeq" id="WP_189563457.1">
    <property type="nucleotide sequence ID" value="NZ_BMXF01000001.1"/>
</dbReference>
<feature type="domain" description="DNA-directed DNA polymerase X" evidence="6">
    <location>
        <begin position="1"/>
        <end position="304"/>
    </location>
</feature>
<dbReference type="EMBL" id="BMXF01000001">
    <property type="protein sequence ID" value="GHB60196.1"/>
    <property type="molecule type" value="Genomic_DNA"/>
</dbReference>
<dbReference type="InterPro" id="IPR002054">
    <property type="entry name" value="DNA-dir_DNA_pol_X"/>
</dbReference>
<dbReference type="SUPFAM" id="SSF47802">
    <property type="entry name" value="DNA polymerase beta, N-terminal domain-like"/>
    <property type="match status" value="1"/>
</dbReference>
<dbReference type="InterPro" id="IPR037160">
    <property type="entry name" value="DNA_Pol_thumb_sf"/>
</dbReference>
<dbReference type="Gene3D" id="1.10.150.20">
    <property type="entry name" value="5' to 3' exonuclease, C-terminal subdomain"/>
    <property type="match status" value="1"/>
</dbReference>
<evidence type="ECO:0000256" key="1">
    <source>
        <dbReference type="ARBA" id="ARBA00001946"/>
    </source>
</evidence>
<dbReference type="InterPro" id="IPR047967">
    <property type="entry name" value="PolX_PHP"/>
</dbReference>
<dbReference type="SMART" id="SM00483">
    <property type="entry name" value="POLXc"/>
    <property type="match status" value="1"/>
</dbReference>
<comment type="caution">
    <text evidence="7">The sequence shown here is derived from an EMBL/GenBank/DDBJ whole genome shotgun (WGS) entry which is preliminary data.</text>
</comment>
<dbReference type="GO" id="GO:0005829">
    <property type="term" value="C:cytosol"/>
    <property type="evidence" value="ECO:0007669"/>
    <property type="project" value="TreeGrafter"/>
</dbReference>
<dbReference type="GO" id="GO:0008270">
    <property type="term" value="F:zinc ion binding"/>
    <property type="evidence" value="ECO:0007669"/>
    <property type="project" value="TreeGrafter"/>
</dbReference>
<evidence type="ECO:0000256" key="3">
    <source>
        <dbReference type="ARBA" id="ARBA00022705"/>
    </source>
</evidence>
<dbReference type="CDD" id="cd07436">
    <property type="entry name" value="PHP_PolX"/>
    <property type="match status" value="1"/>
</dbReference>